<sequence>MFLGHYAVALGAKRVAPETSLGTLVLAAQLADLVWPILVLAGVERVRVEPGITAFSPLDFEHYPLTHSAALVLVWAALLAGIYLARTGYRAGAIACGVAVASHWVLDLVVHRPDLPIWPGGPKVGLGVWRSVPATLAVELLLFAAGVAIYLSSTRARDRAGTIGIGSLLAFLLIVYAASALGPPPPSSQAIGGAGLALWLLVPWAAWADRHRAPRGAARGPSAALQP</sequence>
<name>A0ABM7WRK8_9BACT</name>
<evidence type="ECO:0008006" key="4">
    <source>
        <dbReference type="Google" id="ProtNLM"/>
    </source>
</evidence>
<feature type="transmembrane region" description="Helical" evidence="1">
    <location>
        <begin position="163"/>
        <end position="182"/>
    </location>
</feature>
<reference evidence="3" key="1">
    <citation type="journal article" date="2022" name="Int. J. Syst. Evol. Microbiol.">
        <title>Anaeromyxobacter oryzae sp. nov., Anaeromyxobacter diazotrophicus sp. nov. and Anaeromyxobacter paludicola sp. nov., isolated from paddy soils.</title>
        <authorList>
            <person name="Itoh H."/>
            <person name="Xu Z."/>
            <person name="Mise K."/>
            <person name="Masuda Y."/>
            <person name="Ushijima N."/>
            <person name="Hayakawa C."/>
            <person name="Shiratori Y."/>
            <person name="Senoo K."/>
        </authorList>
    </citation>
    <scope>NUCLEOTIDE SEQUENCE [LARGE SCALE GENOMIC DNA]</scope>
    <source>
        <strain evidence="3">Red232</strain>
    </source>
</reference>
<evidence type="ECO:0000313" key="3">
    <source>
        <dbReference type="Proteomes" id="UP001162891"/>
    </source>
</evidence>
<dbReference type="RefSeq" id="WP_248359362.1">
    <property type="nucleotide sequence ID" value="NZ_AP025591.1"/>
</dbReference>
<feature type="transmembrane region" description="Helical" evidence="1">
    <location>
        <begin position="21"/>
        <end position="43"/>
    </location>
</feature>
<evidence type="ECO:0000313" key="2">
    <source>
        <dbReference type="EMBL" id="BDG02105.1"/>
    </source>
</evidence>
<dbReference type="Proteomes" id="UP001162891">
    <property type="component" value="Chromosome"/>
</dbReference>
<gene>
    <name evidence="2" type="ORF">AMOR_11010</name>
</gene>
<evidence type="ECO:0000256" key="1">
    <source>
        <dbReference type="SAM" id="Phobius"/>
    </source>
</evidence>
<feature type="transmembrane region" description="Helical" evidence="1">
    <location>
        <begin position="63"/>
        <end position="84"/>
    </location>
</feature>
<protein>
    <recommendedName>
        <fullName evidence="4">Membrane-bound metal-dependent hydrolase</fullName>
    </recommendedName>
</protein>
<feature type="transmembrane region" description="Helical" evidence="1">
    <location>
        <begin position="91"/>
        <end position="111"/>
    </location>
</feature>
<keyword evidence="1" id="KW-0472">Membrane</keyword>
<keyword evidence="3" id="KW-1185">Reference proteome</keyword>
<feature type="transmembrane region" description="Helical" evidence="1">
    <location>
        <begin position="131"/>
        <end position="151"/>
    </location>
</feature>
<feature type="transmembrane region" description="Helical" evidence="1">
    <location>
        <begin position="188"/>
        <end position="207"/>
    </location>
</feature>
<keyword evidence="1" id="KW-1133">Transmembrane helix</keyword>
<keyword evidence="1" id="KW-0812">Transmembrane</keyword>
<dbReference type="EMBL" id="AP025591">
    <property type="protein sequence ID" value="BDG02105.1"/>
    <property type="molecule type" value="Genomic_DNA"/>
</dbReference>
<proteinExistence type="predicted"/>
<organism evidence="2 3">
    <name type="scientific">Anaeromyxobacter oryzae</name>
    <dbReference type="NCBI Taxonomy" id="2918170"/>
    <lineage>
        <taxon>Bacteria</taxon>
        <taxon>Pseudomonadati</taxon>
        <taxon>Myxococcota</taxon>
        <taxon>Myxococcia</taxon>
        <taxon>Myxococcales</taxon>
        <taxon>Cystobacterineae</taxon>
        <taxon>Anaeromyxobacteraceae</taxon>
        <taxon>Anaeromyxobacter</taxon>
    </lineage>
</organism>
<accession>A0ABM7WRK8</accession>